<dbReference type="PANTHER" id="PTHR24321">
    <property type="entry name" value="DEHYDROGENASES, SHORT CHAIN"/>
    <property type="match status" value="1"/>
</dbReference>
<dbReference type="Proteomes" id="UP000268016">
    <property type="component" value="Unassembled WGS sequence"/>
</dbReference>
<dbReference type="OrthoDB" id="9779623at2"/>
<dbReference type="CDD" id="cd05233">
    <property type="entry name" value="SDR_c"/>
    <property type="match status" value="1"/>
</dbReference>
<dbReference type="RefSeq" id="WP_123642105.1">
    <property type="nucleotide sequence ID" value="NZ_ML119084.1"/>
</dbReference>
<name>A0A3N2R509_9RHOB</name>
<dbReference type="PANTHER" id="PTHR24321:SF8">
    <property type="entry name" value="ESTRADIOL 17-BETA-DEHYDROGENASE 8-RELATED"/>
    <property type="match status" value="1"/>
</dbReference>
<comment type="caution">
    <text evidence="5">The sequence shown here is derived from an EMBL/GenBank/DDBJ whole genome shotgun (WGS) entry which is preliminary data.</text>
</comment>
<dbReference type="Gene3D" id="3.40.50.720">
    <property type="entry name" value="NAD(P)-binding Rossmann-like Domain"/>
    <property type="match status" value="1"/>
</dbReference>
<dbReference type="AlphaFoldDB" id="A0A3N2R509"/>
<evidence type="ECO:0000256" key="3">
    <source>
        <dbReference type="ARBA" id="ARBA00023027"/>
    </source>
</evidence>
<keyword evidence="2" id="KW-0560">Oxidoreductase</keyword>
<dbReference type="Pfam" id="PF13561">
    <property type="entry name" value="adh_short_C2"/>
    <property type="match status" value="1"/>
</dbReference>
<dbReference type="InterPro" id="IPR057326">
    <property type="entry name" value="KR_dom"/>
</dbReference>
<organism evidence="5 6">
    <name type="scientific">Histidinibacterium lentulum</name>
    <dbReference type="NCBI Taxonomy" id="2480588"/>
    <lineage>
        <taxon>Bacteria</taxon>
        <taxon>Pseudomonadati</taxon>
        <taxon>Pseudomonadota</taxon>
        <taxon>Alphaproteobacteria</taxon>
        <taxon>Rhodobacterales</taxon>
        <taxon>Paracoccaceae</taxon>
        <taxon>Histidinibacterium</taxon>
    </lineage>
</organism>
<sequence length="230" mass="23556">MGRIAITGGAGGIGAATVTLLQAAGLEAVSLDLAENPDAAESHIVDVSDEAQVAEALGRAGPLTGLVCIAGTNAFGRVEDLDWQDWRRVMAVNVRGAMLAMKHAQLSPGGAVVLMASVSAHIGTDGYTCYHASKGAVLGLMRATSGEFAPRGIRVNAVSPGWVDTPFTDRGLAVLPDPDAVRAGAGAAHILGRMARPEEVAEAIAFLLSDAASFVTGTELIVDGGFLRKR</sequence>
<feature type="domain" description="Ketoreductase" evidence="4">
    <location>
        <begin position="2"/>
        <end position="165"/>
    </location>
</feature>
<dbReference type="PRINTS" id="PR00081">
    <property type="entry name" value="GDHRDH"/>
</dbReference>
<dbReference type="InterPro" id="IPR036291">
    <property type="entry name" value="NAD(P)-bd_dom_sf"/>
</dbReference>
<evidence type="ECO:0000313" key="5">
    <source>
        <dbReference type="EMBL" id="ROU02580.1"/>
    </source>
</evidence>
<evidence type="ECO:0000313" key="6">
    <source>
        <dbReference type="Proteomes" id="UP000268016"/>
    </source>
</evidence>
<dbReference type="GO" id="GO:0016491">
    <property type="term" value="F:oxidoreductase activity"/>
    <property type="evidence" value="ECO:0007669"/>
    <property type="project" value="UniProtKB-KW"/>
</dbReference>
<comment type="similarity">
    <text evidence="1">Belongs to the short-chain dehydrogenases/reductases (SDR) family.</text>
</comment>
<dbReference type="EMBL" id="RDRB01000004">
    <property type="protein sequence ID" value="ROU02580.1"/>
    <property type="molecule type" value="Genomic_DNA"/>
</dbReference>
<dbReference type="SUPFAM" id="SSF51735">
    <property type="entry name" value="NAD(P)-binding Rossmann-fold domains"/>
    <property type="match status" value="1"/>
</dbReference>
<gene>
    <name evidence="5" type="ORF">EAT49_09635</name>
</gene>
<protein>
    <submittedName>
        <fullName evidence="5">SDR family oxidoreductase</fullName>
    </submittedName>
</protein>
<proteinExistence type="inferred from homology"/>
<reference evidence="5 6" key="1">
    <citation type="submission" date="2018-10" db="EMBL/GenBank/DDBJ databases">
        <title>Histidinibacterium lentulum gen. nov., sp. nov., a marine bacterium from the culture broth of Picochlorum sp. 122.</title>
        <authorList>
            <person name="Wang G."/>
        </authorList>
    </citation>
    <scope>NUCLEOTIDE SEQUENCE [LARGE SCALE GENOMIC DNA]</scope>
    <source>
        <strain evidence="5 6">B17</strain>
    </source>
</reference>
<dbReference type="SMART" id="SM00822">
    <property type="entry name" value="PKS_KR"/>
    <property type="match status" value="1"/>
</dbReference>
<evidence type="ECO:0000256" key="2">
    <source>
        <dbReference type="ARBA" id="ARBA00023002"/>
    </source>
</evidence>
<dbReference type="FunFam" id="3.40.50.720:FF:000084">
    <property type="entry name" value="Short-chain dehydrogenase reductase"/>
    <property type="match status" value="1"/>
</dbReference>
<dbReference type="InterPro" id="IPR002347">
    <property type="entry name" value="SDR_fam"/>
</dbReference>
<accession>A0A3N2R509</accession>
<evidence type="ECO:0000256" key="1">
    <source>
        <dbReference type="ARBA" id="ARBA00006484"/>
    </source>
</evidence>
<evidence type="ECO:0000259" key="4">
    <source>
        <dbReference type="SMART" id="SM00822"/>
    </source>
</evidence>
<keyword evidence="3" id="KW-0520">NAD</keyword>
<keyword evidence="6" id="KW-1185">Reference proteome</keyword>